<evidence type="ECO:0000313" key="2">
    <source>
        <dbReference type="Proteomes" id="UP000536773"/>
    </source>
</evidence>
<comment type="caution">
    <text evidence="1">The sequence shown here is derived from an EMBL/GenBank/DDBJ whole genome shotgun (WGS) entry which is preliminary data.</text>
</comment>
<dbReference type="EMBL" id="JABBJH010000034">
    <property type="protein sequence ID" value="NMK40061.1"/>
    <property type="molecule type" value="Genomic_DNA"/>
</dbReference>
<protein>
    <submittedName>
        <fullName evidence="1">DUF4276 family protein</fullName>
    </submittedName>
</protein>
<sequence>MHLDFLIEDVSGKTMLEILLPKVLPAGVSYTIYSYKGVGRIPGKMHSAKAIKGKQLLDNLPRLLNGFGRTYHNWGESYKGHVVVIFDLDDKSLDEFLAQLHQLLEWCQVAPETSFCMAIEEGEAWFLGDANALFKAYPHAKRQVLKTYKQDSICGTWEKLADVVGYDYRDKSYQEVGLKKREWAEKITPYMEAENNQSPSFQYLMDELKRIV</sequence>
<evidence type="ECO:0000313" key="1">
    <source>
        <dbReference type="EMBL" id="NMK40061.1"/>
    </source>
</evidence>
<dbReference type="RefSeq" id="WP_169014068.1">
    <property type="nucleotide sequence ID" value="NZ_CALDUZ010000015.1"/>
</dbReference>
<gene>
    <name evidence="1" type="ORF">HG933_11940</name>
</gene>
<reference evidence="1 2" key="1">
    <citation type="submission" date="2020-04" db="EMBL/GenBank/DDBJ databases">
        <authorList>
            <person name="Hitch T.C.A."/>
            <person name="Wylensek D."/>
            <person name="Clavel T."/>
        </authorList>
    </citation>
    <scope>NUCLEOTIDE SEQUENCE [LARGE SCALE GENOMIC DNA]</scope>
    <source>
        <strain evidence="1 2">WCA-386-APC-2A</strain>
    </source>
</reference>
<dbReference type="AlphaFoldDB" id="A0A848EST4"/>
<dbReference type="Proteomes" id="UP000536773">
    <property type="component" value="Unassembled WGS sequence"/>
</dbReference>
<accession>A0A848EST4</accession>
<organism evidence="1 2">
    <name type="scientific">Megasphaera elsdenii</name>
    <dbReference type="NCBI Taxonomy" id="907"/>
    <lineage>
        <taxon>Bacteria</taxon>
        <taxon>Bacillati</taxon>
        <taxon>Bacillota</taxon>
        <taxon>Negativicutes</taxon>
        <taxon>Veillonellales</taxon>
        <taxon>Veillonellaceae</taxon>
        <taxon>Megasphaera</taxon>
    </lineage>
</organism>
<name>A0A848EST4_MEGEL</name>
<proteinExistence type="predicted"/>